<evidence type="ECO:0000256" key="1">
    <source>
        <dbReference type="ARBA" id="ARBA00038158"/>
    </source>
</evidence>
<keyword evidence="4" id="KW-1185">Reference proteome</keyword>
<organism evidence="3 4">
    <name type="scientific">Neoarthrinium moseri</name>
    <dbReference type="NCBI Taxonomy" id="1658444"/>
    <lineage>
        <taxon>Eukaryota</taxon>
        <taxon>Fungi</taxon>
        <taxon>Dikarya</taxon>
        <taxon>Ascomycota</taxon>
        <taxon>Pezizomycotina</taxon>
        <taxon>Sordariomycetes</taxon>
        <taxon>Xylariomycetidae</taxon>
        <taxon>Amphisphaeriales</taxon>
        <taxon>Apiosporaceae</taxon>
        <taxon>Neoarthrinium</taxon>
    </lineage>
</organism>
<feature type="compositionally biased region" description="Basic and acidic residues" evidence="2">
    <location>
        <begin position="95"/>
        <end position="107"/>
    </location>
</feature>
<accession>A0A9Q0AQF5</accession>
<dbReference type="GO" id="GO:0008168">
    <property type="term" value="F:methyltransferase activity"/>
    <property type="evidence" value="ECO:0007669"/>
    <property type="project" value="TreeGrafter"/>
</dbReference>
<dbReference type="PANTHER" id="PTHR43591:SF105">
    <property type="entry name" value="METHYLTRANSFERASE DOMAIN-CONTAINING PROTEIN-RELATED"/>
    <property type="match status" value="1"/>
</dbReference>
<proteinExistence type="inferred from homology"/>
<dbReference type="InterPro" id="IPR029063">
    <property type="entry name" value="SAM-dependent_MTases_sf"/>
</dbReference>
<evidence type="ECO:0000313" key="3">
    <source>
        <dbReference type="EMBL" id="KAI1879519.1"/>
    </source>
</evidence>
<feature type="region of interest" description="Disordered" evidence="2">
    <location>
        <begin position="1"/>
        <end position="107"/>
    </location>
</feature>
<protein>
    <recommendedName>
        <fullName evidence="5">Methyltransferase</fullName>
    </recommendedName>
</protein>
<dbReference type="AlphaFoldDB" id="A0A9Q0AQF5"/>
<dbReference type="Proteomes" id="UP000829685">
    <property type="component" value="Unassembled WGS sequence"/>
</dbReference>
<comment type="similarity">
    <text evidence="1">Belongs to the methyltransferase superfamily. LaeA methyltransferase family.</text>
</comment>
<reference evidence="3" key="1">
    <citation type="submission" date="2021-03" db="EMBL/GenBank/DDBJ databases">
        <title>Revisited historic fungal species revealed as producer of novel bioactive compounds through whole genome sequencing and comparative genomics.</title>
        <authorList>
            <person name="Vignolle G.A."/>
            <person name="Hochenegger N."/>
            <person name="Mach R.L."/>
            <person name="Mach-Aigner A.R."/>
            <person name="Javad Rahimi M."/>
            <person name="Salim K.A."/>
            <person name="Chan C.M."/>
            <person name="Lim L.B.L."/>
            <person name="Cai F."/>
            <person name="Druzhinina I.S."/>
            <person name="U'Ren J.M."/>
            <person name="Derntl C."/>
        </authorList>
    </citation>
    <scope>NUCLEOTIDE SEQUENCE</scope>
    <source>
        <strain evidence="3">TUCIM 5799</strain>
    </source>
</reference>
<dbReference type="SUPFAM" id="SSF53335">
    <property type="entry name" value="S-adenosyl-L-methionine-dependent methyltransferases"/>
    <property type="match status" value="1"/>
</dbReference>
<evidence type="ECO:0000256" key="2">
    <source>
        <dbReference type="SAM" id="MobiDB-lite"/>
    </source>
</evidence>
<dbReference type="EMBL" id="JAFIMR010000004">
    <property type="protein sequence ID" value="KAI1879519.1"/>
    <property type="molecule type" value="Genomic_DNA"/>
</dbReference>
<evidence type="ECO:0000313" key="4">
    <source>
        <dbReference type="Proteomes" id="UP000829685"/>
    </source>
</evidence>
<name>A0A9Q0AQF5_9PEZI</name>
<dbReference type="CDD" id="cd02440">
    <property type="entry name" value="AdoMet_MTases"/>
    <property type="match status" value="1"/>
</dbReference>
<dbReference type="Gene3D" id="3.40.50.150">
    <property type="entry name" value="Vaccinia Virus protein VP39"/>
    <property type="match status" value="1"/>
</dbReference>
<comment type="caution">
    <text evidence="3">The sequence shown here is derived from an EMBL/GenBank/DDBJ whole genome shotgun (WGS) entry which is preliminary data.</text>
</comment>
<dbReference type="PANTHER" id="PTHR43591">
    <property type="entry name" value="METHYLTRANSFERASE"/>
    <property type="match status" value="1"/>
</dbReference>
<evidence type="ECO:0008006" key="5">
    <source>
        <dbReference type="Google" id="ProtNLM"/>
    </source>
</evidence>
<gene>
    <name evidence="3" type="ORF">JX265_002473</name>
</gene>
<dbReference type="Pfam" id="PF13489">
    <property type="entry name" value="Methyltransf_23"/>
    <property type="match status" value="1"/>
</dbReference>
<sequence length="575" mass="62900">MVCDDATQPRWRERHPQSDDVLEARDGRAMSIGKQRPRSVAMHDEPDLAMEGSAAGGREAPSAPHAEANLDSESGPAHVYAPVCDMPELDNGDSTDDHLDPPPMRDAEMRRFGLSDDVSSLHAPSQMLSLSSHRRAPKPFDDGATFNSNRSLAPQDTENVWENDRRYCGHTYYMPNDKVEQDRLLLVHEVYKSAFGDEPTTIPLENPSAILDVGAATGEWAIDLADRFPDCEVTGFDISDIFPRFVAPNLFWEVDNAELEWLRPSDTYDLVHFRDMAGAFADWPFVYQQAFKVCKPGGWIELSDKEDLSNVGQFPSFFGPDSVIHKTARDWKAASVEAGRPVGIHHLDPQLLRDAGFVDVNLSERVVPISPRDLETGHLFLKALLTAIESSALRLLTKYKGYTADEVRNIGVLLQEEMKGIALDRERSKGFVVKFIVLTGRKPDGASFWETDPSAGHSTAMDIETNEANGGATCQVGTEATPGDMASTPDPPAGIPSGDGSSTLHAEAASSVDQNDVVAPDDEPTKPMELLGTDGATESQISEPRPELPQTSTHARPKSVAIISEPASIMRRSST</sequence>
<feature type="region of interest" description="Disordered" evidence="2">
    <location>
        <begin position="470"/>
        <end position="575"/>
    </location>
</feature>
<feature type="compositionally biased region" description="Basic and acidic residues" evidence="2">
    <location>
        <begin position="10"/>
        <end position="28"/>
    </location>
</feature>